<dbReference type="RefSeq" id="WP_229737577.1">
    <property type="nucleotide sequence ID" value="NZ_BMFJ01000001.1"/>
</dbReference>
<dbReference type="Proteomes" id="UP000612855">
    <property type="component" value="Unassembled WGS sequence"/>
</dbReference>
<dbReference type="AlphaFoldDB" id="A0A917EI28"/>
<dbReference type="EMBL" id="BMFJ01000001">
    <property type="protein sequence ID" value="GGE38330.1"/>
    <property type="molecule type" value="Genomic_DNA"/>
</dbReference>
<evidence type="ECO:0000256" key="1">
    <source>
        <dbReference type="SAM" id="SignalP"/>
    </source>
</evidence>
<reference evidence="3" key="1">
    <citation type="journal article" date="2019" name="Int. J. Syst. Evol. Microbiol.">
        <title>The Global Catalogue of Microorganisms (GCM) 10K type strain sequencing project: providing services to taxonomists for standard genome sequencing and annotation.</title>
        <authorList>
            <consortium name="The Broad Institute Genomics Platform"/>
            <consortium name="The Broad Institute Genome Sequencing Center for Infectious Disease"/>
            <person name="Wu L."/>
            <person name="Ma J."/>
        </authorList>
    </citation>
    <scope>NUCLEOTIDE SEQUENCE [LARGE SCALE GENOMIC DNA]</scope>
    <source>
        <strain evidence="3">CGMCC 1.12664</strain>
    </source>
</reference>
<evidence type="ECO:0000313" key="3">
    <source>
        <dbReference type="Proteomes" id="UP000612855"/>
    </source>
</evidence>
<name>A0A917EI28_9RHOB</name>
<proteinExistence type="predicted"/>
<feature type="chain" id="PRO_5036834269" description="Exopolysaccharide biosynthesis protein YbjH" evidence="1">
    <location>
        <begin position="26"/>
        <end position="713"/>
    </location>
</feature>
<protein>
    <recommendedName>
        <fullName evidence="4">Exopolysaccharide biosynthesis protein YbjH</fullName>
    </recommendedName>
</protein>
<organism evidence="2 3">
    <name type="scientific">Primorskyibacter flagellatus</name>
    <dbReference type="NCBI Taxonomy" id="1387277"/>
    <lineage>
        <taxon>Bacteria</taxon>
        <taxon>Pseudomonadati</taxon>
        <taxon>Pseudomonadota</taxon>
        <taxon>Alphaproteobacteria</taxon>
        <taxon>Rhodobacterales</taxon>
        <taxon>Roseobacteraceae</taxon>
        <taxon>Primorskyibacter</taxon>
    </lineage>
</organism>
<accession>A0A917EI28</accession>
<dbReference type="InterPro" id="IPR010344">
    <property type="entry name" value="YbjH"/>
</dbReference>
<sequence length="713" mass="77900">MPGKISTLSLSVATLAVLLPAPIGAQDGRDFGARSSTYNQYGAPGLLDMPSAETADDAELATTLSYSAAARRVTMSFQITPRLSASFRYGQIPRYLASGAASYDRSFDLRYRLIDEGAYRPAVVVGFQDLAGTGLYSGEYVVATKHVSSRLAFTAGIGWGRLGSYNGFRNPLGRIDGRFYTRPAAGTATGGTFRSGQWFRGDAAFFGGVTYRATDRLTLKAEYSSDAYAAETTPARNLLDRKSSLNVGLSYRAAPGVDVQLAYMYGDMIAAGVTFYTNPRKTSVPGGSGPAPVPVKPRDMKSAQALGWTTNDVLKTKLRDGVAAAMAADGIQVEGLRLEDRVATIYIRNERYIARAEAIGRTARVLTQVAPASIDSFRIVPMVQGVPASVVTLQRRDLEQLEHDPDGAWRMFARADIADRLTGPAAEDRVPDQTPRLTWSLGPYVKASYFDPAEPVRLDAGLRLRGKAHLGQGFVLSAEVDQRVAGNRGDSNRFDPSALPRVRSDANLYAKADTTLNHLTLASYFRPGENLYGRVTAGYLEPMFAGVSAELLWKPVDSRFALGVEANYVQQRDFDQKLGLRSYRVATGHVSAYYDFGNGFHGQADVGRYLAGDWGGTVSLDREFANGWRIGAYATFTDVSFSDFGEGSFDKGIRFSIPLDHFLGRPTGRTQDVVLQPLSRDGGARLKVDGRIYDQIRDYHEPELKKSWGRFWR</sequence>
<dbReference type="Pfam" id="PF06082">
    <property type="entry name" value="YjbH"/>
    <property type="match status" value="1"/>
</dbReference>
<evidence type="ECO:0008006" key="4">
    <source>
        <dbReference type="Google" id="ProtNLM"/>
    </source>
</evidence>
<keyword evidence="1" id="KW-0732">Signal</keyword>
<comment type="caution">
    <text evidence="2">The sequence shown here is derived from an EMBL/GenBank/DDBJ whole genome shotgun (WGS) entry which is preliminary data.</text>
</comment>
<feature type="signal peptide" evidence="1">
    <location>
        <begin position="1"/>
        <end position="25"/>
    </location>
</feature>
<evidence type="ECO:0000313" key="2">
    <source>
        <dbReference type="EMBL" id="GGE38330.1"/>
    </source>
</evidence>
<gene>
    <name evidence="2" type="ORF">GCM10011360_27660</name>
</gene>
<keyword evidence="3" id="KW-1185">Reference proteome</keyword>